<feature type="transmembrane region" description="Helical" evidence="7">
    <location>
        <begin position="360"/>
        <end position="378"/>
    </location>
</feature>
<name>A0A7X5BZ79_9BACL</name>
<feature type="transmembrane region" description="Helical" evidence="7">
    <location>
        <begin position="166"/>
        <end position="185"/>
    </location>
</feature>
<keyword evidence="4 7" id="KW-0812">Transmembrane</keyword>
<dbReference type="GO" id="GO:0022857">
    <property type="term" value="F:transmembrane transporter activity"/>
    <property type="evidence" value="ECO:0007669"/>
    <property type="project" value="InterPro"/>
</dbReference>
<comment type="caution">
    <text evidence="9">The sequence shown here is derived from an EMBL/GenBank/DDBJ whole genome shotgun (WGS) entry which is preliminary data.</text>
</comment>
<keyword evidence="10" id="KW-1185">Reference proteome</keyword>
<feature type="domain" description="Major facilitator superfamily (MFS) profile" evidence="8">
    <location>
        <begin position="10"/>
        <end position="382"/>
    </location>
</feature>
<evidence type="ECO:0000256" key="6">
    <source>
        <dbReference type="ARBA" id="ARBA00023136"/>
    </source>
</evidence>
<evidence type="ECO:0000259" key="8">
    <source>
        <dbReference type="PROSITE" id="PS50850"/>
    </source>
</evidence>
<dbReference type="OrthoDB" id="199773at2"/>
<dbReference type="InterPro" id="IPR036259">
    <property type="entry name" value="MFS_trans_sf"/>
</dbReference>
<dbReference type="Proteomes" id="UP000558113">
    <property type="component" value="Unassembled WGS sequence"/>
</dbReference>
<feature type="transmembrane region" description="Helical" evidence="7">
    <location>
        <begin position="138"/>
        <end position="160"/>
    </location>
</feature>
<feature type="transmembrane region" description="Helical" evidence="7">
    <location>
        <begin position="297"/>
        <end position="319"/>
    </location>
</feature>
<proteinExistence type="predicted"/>
<dbReference type="CDD" id="cd17324">
    <property type="entry name" value="MFS_NepI_like"/>
    <property type="match status" value="1"/>
</dbReference>
<gene>
    <name evidence="9" type="ORF">GT003_14475</name>
</gene>
<feature type="transmembrane region" description="Helical" evidence="7">
    <location>
        <begin position="9"/>
        <end position="31"/>
    </location>
</feature>
<accession>A0A7X5BZ79</accession>
<dbReference type="Gene3D" id="1.20.1250.20">
    <property type="entry name" value="MFS general substrate transporter like domains"/>
    <property type="match status" value="2"/>
</dbReference>
<dbReference type="InterPro" id="IPR050189">
    <property type="entry name" value="MFS_Efflux_Transporters"/>
</dbReference>
<keyword evidence="5 7" id="KW-1133">Transmembrane helix</keyword>
<dbReference type="SUPFAM" id="SSF103473">
    <property type="entry name" value="MFS general substrate transporter"/>
    <property type="match status" value="1"/>
</dbReference>
<dbReference type="PROSITE" id="PS50850">
    <property type="entry name" value="MFS"/>
    <property type="match status" value="1"/>
</dbReference>
<evidence type="ECO:0000256" key="4">
    <source>
        <dbReference type="ARBA" id="ARBA00022692"/>
    </source>
</evidence>
<feature type="transmembrane region" description="Helical" evidence="7">
    <location>
        <begin position="43"/>
        <end position="64"/>
    </location>
</feature>
<dbReference type="GO" id="GO:0005886">
    <property type="term" value="C:plasma membrane"/>
    <property type="evidence" value="ECO:0007669"/>
    <property type="project" value="UniProtKB-SubCell"/>
</dbReference>
<reference evidence="9 10" key="1">
    <citation type="submission" date="2020-01" db="EMBL/GenBank/DDBJ databases">
        <title>Paenibacillus soybeanensis sp. nov. isolated from the nodules of soybean (Glycine max(L.) Merr).</title>
        <authorList>
            <person name="Wang H."/>
        </authorList>
    </citation>
    <scope>NUCLEOTIDE SEQUENCE [LARGE SCALE GENOMIC DNA]</scope>
    <source>
        <strain evidence="9 10">DSM 23054</strain>
    </source>
</reference>
<keyword evidence="3" id="KW-1003">Cell membrane</keyword>
<dbReference type="Pfam" id="PF07690">
    <property type="entry name" value="MFS_1"/>
    <property type="match status" value="1"/>
</dbReference>
<evidence type="ECO:0000256" key="7">
    <source>
        <dbReference type="SAM" id="Phobius"/>
    </source>
</evidence>
<dbReference type="InterPro" id="IPR020846">
    <property type="entry name" value="MFS_dom"/>
</dbReference>
<dbReference type="AlphaFoldDB" id="A0A7X5BZ79"/>
<organism evidence="9 10">
    <name type="scientific">Paenibacillus sacheonensis</name>
    <dbReference type="NCBI Taxonomy" id="742054"/>
    <lineage>
        <taxon>Bacteria</taxon>
        <taxon>Bacillati</taxon>
        <taxon>Bacillota</taxon>
        <taxon>Bacilli</taxon>
        <taxon>Bacillales</taxon>
        <taxon>Paenibacillaceae</taxon>
        <taxon>Paenibacillus</taxon>
    </lineage>
</organism>
<sequence length="396" mass="42254">MTNAKFNAWIVYILAFGVFGIINTEMGVIGIMPQIAQKFGISASQAGLLVSLFALAVAIAGPVMPMLLSGINRKRLMLLVIGLFVISNIVSVYAPNFAILLVARIVPAFLHPVFFSVAFVAAANTVSKEKIAHVTAKVFMGVTAGMVIGTPISSFIADTVSLEASLWFFAIVNATTFIAISLFIPSMPVTEKLTYGAQLSVLKKPIVWISIATVIAINSAMYAMYSFFAEYLNAVTQMSGKQISLMLILFGLTGVIGNLLAGKSLSRKAIQTALVYPLALGAIYTLVFLFGSFSTPMIILIAIWGILFTLGLNISQYWITSAAPDAPEFANGLFVAFANLGVTVGTFIGGFFIAGMGTRYAVIAGLLFLALSLALIVLRASMYRPRHVKVGERTAA</sequence>
<dbReference type="RefSeq" id="WP_161698880.1">
    <property type="nucleotide sequence ID" value="NZ_JAAAMU010000006.1"/>
</dbReference>
<feature type="transmembrane region" description="Helical" evidence="7">
    <location>
        <begin position="76"/>
        <end position="103"/>
    </location>
</feature>
<evidence type="ECO:0000256" key="2">
    <source>
        <dbReference type="ARBA" id="ARBA00022448"/>
    </source>
</evidence>
<evidence type="ECO:0000313" key="9">
    <source>
        <dbReference type="EMBL" id="NBC70201.1"/>
    </source>
</evidence>
<dbReference type="InterPro" id="IPR011701">
    <property type="entry name" value="MFS"/>
</dbReference>
<dbReference type="EMBL" id="JAAAMU010000006">
    <property type="protein sequence ID" value="NBC70201.1"/>
    <property type="molecule type" value="Genomic_DNA"/>
</dbReference>
<dbReference type="PANTHER" id="PTHR43124">
    <property type="entry name" value="PURINE EFFLUX PUMP PBUE"/>
    <property type="match status" value="1"/>
</dbReference>
<feature type="transmembrane region" description="Helical" evidence="7">
    <location>
        <begin position="109"/>
        <end position="126"/>
    </location>
</feature>
<feature type="transmembrane region" description="Helical" evidence="7">
    <location>
        <begin position="243"/>
        <end position="261"/>
    </location>
</feature>
<comment type="subcellular location">
    <subcellularLocation>
        <location evidence="1">Cell membrane</location>
        <topology evidence="1">Multi-pass membrane protein</topology>
    </subcellularLocation>
</comment>
<evidence type="ECO:0000256" key="5">
    <source>
        <dbReference type="ARBA" id="ARBA00022989"/>
    </source>
</evidence>
<dbReference type="PANTHER" id="PTHR43124:SF3">
    <property type="entry name" value="CHLORAMPHENICOL EFFLUX PUMP RV0191"/>
    <property type="match status" value="1"/>
</dbReference>
<keyword evidence="2" id="KW-0813">Transport</keyword>
<feature type="transmembrane region" description="Helical" evidence="7">
    <location>
        <begin position="206"/>
        <end position="228"/>
    </location>
</feature>
<keyword evidence="6 7" id="KW-0472">Membrane</keyword>
<evidence type="ECO:0000256" key="1">
    <source>
        <dbReference type="ARBA" id="ARBA00004651"/>
    </source>
</evidence>
<feature type="transmembrane region" description="Helical" evidence="7">
    <location>
        <begin position="331"/>
        <end position="354"/>
    </location>
</feature>
<evidence type="ECO:0000313" key="10">
    <source>
        <dbReference type="Proteomes" id="UP000558113"/>
    </source>
</evidence>
<evidence type="ECO:0000256" key="3">
    <source>
        <dbReference type="ARBA" id="ARBA00022475"/>
    </source>
</evidence>
<feature type="transmembrane region" description="Helical" evidence="7">
    <location>
        <begin position="273"/>
        <end position="291"/>
    </location>
</feature>
<protein>
    <submittedName>
        <fullName evidence="9">MFS transporter</fullName>
    </submittedName>
</protein>